<protein>
    <submittedName>
        <fullName evidence="14">TonB-dependent receptor</fullName>
    </submittedName>
</protein>
<keyword evidence="4 10" id="KW-0812">Transmembrane</keyword>
<dbReference type="SUPFAM" id="SSF56935">
    <property type="entry name" value="Porins"/>
    <property type="match status" value="1"/>
</dbReference>
<dbReference type="InterPro" id="IPR008969">
    <property type="entry name" value="CarboxyPept-like_regulatory"/>
</dbReference>
<dbReference type="InterPro" id="IPR036942">
    <property type="entry name" value="Beta-barrel_TonB_sf"/>
</dbReference>
<evidence type="ECO:0000256" key="4">
    <source>
        <dbReference type="ARBA" id="ARBA00022692"/>
    </source>
</evidence>
<evidence type="ECO:0000313" key="14">
    <source>
        <dbReference type="EMBL" id="GAA4898070.1"/>
    </source>
</evidence>
<dbReference type="Proteomes" id="UP001500433">
    <property type="component" value="Unassembled WGS sequence"/>
</dbReference>
<keyword evidence="3 10" id="KW-1134">Transmembrane beta strand</keyword>
<name>A0ABP9FHS1_9FLAO</name>
<feature type="domain" description="TonB-dependent receptor plug" evidence="13">
    <location>
        <begin position="118"/>
        <end position="221"/>
    </location>
</feature>
<dbReference type="PANTHER" id="PTHR30069:SF29">
    <property type="entry name" value="HEMOGLOBIN AND HEMOGLOBIN-HAPTOGLOBIN-BINDING PROTEIN 1-RELATED"/>
    <property type="match status" value="1"/>
</dbReference>
<dbReference type="InterPro" id="IPR012910">
    <property type="entry name" value="Plug_dom"/>
</dbReference>
<keyword evidence="7 10" id="KW-0472">Membrane</keyword>
<dbReference type="InterPro" id="IPR039426">
    <property type="entry name" value="TonB-dep_rcpt-like"/>
</dbReference>
<evidence type="ECO:0000256" key="11">
    <source>
        <dbReference type="RuleBase" id="RU003357"/>
    </source>
</evidence>
<evidence type="ECO:0000256" key="2">
    <source>
        <dbReference type="ARBA" id="ARBA00022448"/>
    </source>
</evidence>
<organism evidence="14 15">
    <name type="scientific">Flaviramulus aquimarinus</name>
    <dbReference type="NCBI Taxonomy" id="1170456"/>
    <lineage>
        <taxon>Bacteria</taxon>
        <taxon>Pseudomonadati</taxon>
        <taxon>Bacteroidota</taxon>
        <taxon>Flavobacteriia</taxon>
        <taxon>Flavobacteriales</taxon>
        <taxon>Flavobacteriaceae</taxon>
        <taxon>Flaviramulus</taxon>
    </lineage>
</organism>
<comment type="similarity">
    <text evidence="10 11">Belongs to the TonB-dependent receptor family.</text>
</comment>
<dbReference type="PROSITE" id="PS52016">
    <property type="entry name" value="TONB_DEPENDENT_REC_3"/>
    <property type="match status" value="1"/>
</dbReference>
<dbReference type="Gene3D" id="2.60.40.1120">
    <property type="entry name" value="Carboxypeptidase-like, regulatory domain"/>
    <property type="match status" value="1"/>
</dbReference>
<dbReference type="RefSeq" id="WP_345274356.1">
    <property type="nucleotide sequence ID" value="NZ_BAABJH010000006.1"/>
</dbReference>
<dbReference type="SUPFAM" id="SSF49464">
    <property type="entry name" value="Carboxypeptidase regulatory domain-like"/>
    <property type="match status" value="1"/>
</dbReference>
<keyword evidence="6 11" id="KW-0798">TonB box</keyword>
<dbReference type="Pfam" id="PF13715">
    <property type="entry name" value="CarbopepD_reg_2"/>
    <property type="match status" value="1"/>
</dbReference>
<dbReference type="InterPro" id="IPR000531">
    <property type="entry name" value="Beta-barrel_TonB"/>
</dbReference>
<dbReference type="Gene3D" id="2.40.170.20">
    <property type="entry name" value="TonB-dependent receptor, beta-barrel domain"/>
    <property type="match status" value="1"/>
</dbReference>
<comment type="caution">
    <text evidence="14">The sequence shown here is derived from an EMBL/GenBank/DDBJ whole genome shotgun (WGS) entry which is preliminary data.</text>
</comment>
<evidence type="ECO:0000256" key="5">
    <source>
        <dbReference type="ARBA" id="ARBA00022729"/>
    </source>
</evidence>
<keyword evidence="2 10" id="KW-0813">Transport</keyword>
<evidence type="ECO:0000256" key="10">
    <source>
        <dbReference type="PROSITE-ProRule" id="PRU01360"/>
    </source>
</evidence>
<sequence length="799" mass="90344">MKYYALIVSCLVFSIAYSQKCISEFSGKVEDFHDGSAIVGATIYIETLDIYTTTDLNGNFTIKNLCDEKIMVTVSHVGCETKRLDITIQGNTFSKINLEHHIEELNEITVQGHLDKKQTKTSQETLLKTEDLENYSASSLGDAIKQISGVSSLNTGNTIVKPVINGLHSSRVLIVTNGVRLQDQEWGVEHAPNIDINASGSVSVIKGSGALAFGGDAIGGVVVLNPNHIVLKDSLYGKTIVSGQTNGRGYSINSSLSKTYTKGWYINGQASTKRYGDFKAPDYNLTNSGLKSLGFSMNTGFKTFEKGFNIYYSYLNNDIAILESSHIGNIEDLVNAINSPQPLVIKDFSYDIGLPKQDVTHHLIKAGFYKRFKKFGKLEVQYDFQNNNRLEYDLRIGDDRFKPAIDLTLKTHSIKTSLKLDTNIGNTYEFGISANYQNNFANPDTGIRRLIPDYDKYDIGVYAVSDFILNDKTHLDFGIRYDFNQYDTKKFYLKSRWDERGYDADFSNIIIDDLPTQWLTNPKFEYHNFSASAGIAYNLNDSNTLIANYSLSNRAPNPSELFSDGLHHSAARIELGDLRITQETSNRISATYKYQKKLLRIHLDAFYNYINNYIVIEPTGTQQTIRGAFPVWEYKQTNASLFGVDLDVSYQLNEHWGISNKSSIIKGNDISRDRPLIDIPAFKTVNTLNYTNKKWLDFNTELQSVWVLRQNEFPNTNFEAFIPTTNNMVLVDISTPPSAYNIFHLKSDITLSMSQKTNLNIALSINNILNTSYREYLNRLRYFADDLGRNIMLQLKLNY</sequence>
<proteinExistence type="inferred from homology"/>
<evidence type="ECO:0000256" key="9">
    <source>
        <dbReference type="ARBA" id="ARBA00023237"/>
    </source>
</evidence>
<evidence type="ECO:0000259" key="12">
    <source>
        <dbReference type="Pfam" id="PF00593"/>
    </source>
</evidence>
<keyword evidence="5" id="KW-0732">Signal</keyword>
<evidence type="ECO:0000256" key="8">
    <source>
        <dbReference type="ARBA" id="ARBA00023170"/>
    </source>
</evidence>
<keyword evidence="8 14" id="KW-0675">Receptor</keyword>
<evidence type="ECO:0000313" key="15">
    <source>
        <dbReference type="Proteomes" id="UP001500433"/>
    </source>
</evidence>
<dbReference type="PANTHER" id="PTHR30069">
    <property type="entry name" value="TONB-DEPENDENT OUTER MEMBRANE RECEPTOR"/>
    <property type="match status" value="1"/>
</dbReference>
<dbReference type="EMBL" id="BAABJH010000006">
    <property type="protein sequence ID" value="GAA4898070.1"/>
    <property type="molecule type" value="Genomic_DNA"/>
</dbReference>
<evidence type="ECO:0000256" key="1">
    <source>
        <dbReference type="ARBA" id="ARBA00004571"/>
    </source>
</evidence>
<accession>A0ABP9FHS1</accession>
<reference evidence="15" key="1">
    <citation type="journal article" date="2019" name="Int. J. Syst. Evol. Microbiol.">
        <title>The Global Catalogue of Microorganisms (GCM) 10K type strain sequencing project: providing services to taxonomists for standard genome sequencing and annotation.</title>
        <authorList>
            <consortium name="The Broad Institute Genomics Platform"/>
            <consortium name="The Broad Institute Genome Sequencing Center for Infectious Disease"/>
            <person name="Wu L."/>
            <person name="Ma J."/>
        </authorList>
    </citation>
    <scope>NUCLEOTIDE SEQUENCE [LARGE SCALE GENOMIC DNA]</scope>
    <source>
        <strain evidence="15">JCM 18274</strain>
    </source>
</reference>
<gene>
    <name evidence="14" type="ORF">GCM10023311_23580</name>
</gene>
<evidence type="ECO:0000256" key="6">
    <source>
        <dbReference type="ARBA" id="ARBA00023077"/>
    </source>
</evidence>
<comment type="subcellular location">
    <subcellularLocation>
        <location evidence="1 10">Cell outer membrane</location>
        <topology evidence="1 10">Multi-pass membrane protein</topology>
    </subcellularLocation>
</comment>
<feature type="domain" description="TonB-dependent receptor-like beta-barrel" evidence="12">
    <location>
        <begin position="242"/>
        <end position="768"/>
    </location>
</feature>
<dbReference type="InterPro" id="IPR037066">
    <property type="entry name" value="Plug_dom_sf"/>
</dbReference>
<dbReference type="Gene3D" id="2.170.130.10">
    <property type="entry name" value="TonB-dependent receptor, plug domain"/>
    <property type="match status" value="1"/>
</dbReference>
<evidence type="ECO:0000256" key="3">
    <source>
        <dbReference type="ARBA" id="ARBA00022452"/>
    </source>
</evidence>
<dbReference type="Pfam" id="PF00593">
    <property type="entry name" value="TonB_dep_Rec_b-barrel"/>
    <property type="match status" value="1"/>
</dbReference>
<keyword evidence="15" id="KW-1185">Reference proteome</keyword>
<evidence type="ECO:0000256" key="7">
    <source>
        <dbReference type="ARBA" id="ARBA00023136"/>
    </source>
</evidence>
<evidence type="ECO:0000259" key="13">
    <source>
        <dbReference type="Pfam" id="PF07715"/>
    </source>
</evidence>
<keyword evidence="9 10" id="KW-0998">Cell outer membrane</keyword>
<dbReference type="Pfam" id="PF07715">
    <property type="entry name" value="Plug"/>
    <property type="match status" value="1"/>
</dbReference>